<accession>E9D1I9</accession>
<reference evidence="2" key="1">
    <citation type="journal article" date="2010" name="Genome Res.">
        <title>Population genomic sequencing of Coccidioides fungi reveals recent hybridization and transposon control.</title>
        <authorList>
            <person name="Neafsey D.E."/>
            <person name="Barker B.M."/>
            <person name="Sharpton T.J."/>
            <person name="Stajich J.E."/>
            <person name="Park D.J."/>
            <person name="Whiston E."/>
            <person name="Hung C.-Y."/>
            <person name="McMahan C."/>
            <person name="White J."/>
            <person name="Sykes S."/>
            <person name="Heiman D."/>
            <person name="Young S."/>
            <person name="Zeng Q."/>
            <person name="Abouelleil A."/>
            <person name="Aftuck L."/>
            <person name="Bessette D."/>
            <person name="Brown A."/>
            <person name="FitzGerald M."/>
            <person name="Lui A."/>
            <person name="Macdonald J.P."/>
            <person name="Priest M."/>
            <person name="Orbach M.J."/>
            <person name="Galgiani J.N."/>
            <person name="Kirkland T.N."/>
            <person name="Cole G.T."/>
            <person name="Birren B.W."/>
            <person name="Henn M.R."/>
            <person name="Taylor J.W."/>
            <person name="Rounsley S.D."/>
        </authorList>
    </citation>
    <scope>NUCLEOTIDE SEQUENCE [LARGE SCALE GENOMIC DNA]</scope>
    <source>
        <strain evidence="2">RMSCC 757 / Silveira</strain>
    </source>
</reference>
<reference evidence="2" key="2">
    <citation type="submission" date="2010-03" db="EMBL/GenBank/DDBJ databases">
        <title>The genome sequence of Coccidioides posadasii strain Silveira.</title>
        <authorList>
            <consortium name="The Broad Institute Genome Sequencing Center for Infectious Disease"/>
            <person name="Neafsey D."/>
            <person name="Orbach M."/>
            <person name="Henn M.R."/>
            <person name="Cole G.T."/>
            <person name="Galgiani J."/>
            <person name="Gardner M.J."/>
            <person name="Kirkland T.N."/>
            <person name="Taylor J.W."/>
            <person name="Young S.K."/>
            <person name="Zeng Q."/>
            <person name="Koehrsen M."/>
            <person name="Alvarado L."/>
            <person name="Berlin A."/>
            <person name="Borenstein D."/>
            <person name="Chapman S.B."/>
            <person name="Chen Z."/>
            <person name="Engels R."/>
            <person name="Freedman E."/>
            <person name="Gellesch M."/>
            <person name="Goldberg J."/>
            <person name="Griggs A."/>
            <person name="Gujja S."/>
            <person name="Heilman E."/>
            <person name="Heiman D."/>
            <person name="Howarth C."/>
            <person name="Jen D."/>
            <person name="Larson L."/>
            <person name="Mehta T."/>
            <person name="Neiman D."/>
            <person name="Park D."/>
            <person name="Pearson M."/>
            <person name="Richards J."/>
            <person name="Roberts A."/>
            <person name="Saif S."/>
            <person name="Shea T."/>
            <person name="Shenoy N."/>
            <person name="Sisk P."/>
            <person name="Stolte C."/>
            <person name="Sykes S."/>
            <person name="Walk T."/>
            <person name="White J."/>
            <person name="Yandava C."/>
            <person name="Haas B."/>
            <person name="Nusbaum C."/>
            <person name="Birren B."/>
        </authorList>
    </citation>
    <scope>NUCLEOTIDE SEQUENCE [LARGE SCALE GENOMIC DNA]</scope>
    <source>
        <strain evidence="2">RMSCC 757 / Silveira</strain>
    </source>
</reference>
<dbReference type="Proteomes" id="UP000002497">
    <property type="component" value="Unassembled WGS sequence"/>
</dbReference>
<evidence type="ECO:0000313" key="2">
    <source>
        <dbReference type="Proteomes" id="UP000002497"/>
    </source>
</evidence>
<dbReference type="EMBL" id="GL636490">
    <property type="protein sequence ID" value="EFW19663.1"/>
    <property type="molecule type" value="Genomic_DNA"/>
</dbReference>
<dbReference type="VEuPathDB" id="FungiDB:CPSG_04047"/>
<sequence>MTRHDKDDTKRHTTRTFYALPHPSSFVGSATQDRAYSLLSRLPFLPCAHVLDRSWLTQSATREISLYAELQQTVIPEAMTDGTRKTMGFARPRTNSRKGHGKPIQWRNVFQALLGIQRLSPKVELCGQGGEKLENDRKEAIFTYVLHIP</sequence>
<organism evidence="2">
    <name type="scientific">Coccidioides posadasii (strain RMSCC 757 / Silveira)</name>
    <name type="common">Valley fever fungus</name>
    <dbReference type="NCBI Taxonomy" id="443226"/>
    <lineage>
        <taxon>Eukaryota</taxon>
        <taxon>Fungi</taxon>
        <taxon>Dikarya</taxon>
        <taxon>Ascomycota</taxon>
        <taxon>Pezizomycotina</taxon>
        <taxon>Eurotiomycetes</taxon>
        <taxon>Eurotiomycetidae</taxon>
        <taxon>Onygenales</taxon>
        <taxon>Onygenaceae</taxon>
        <taxon>Coccidioides</taxon>
    </lineage>
</organism>
<protein>
    <submittedName>
        <fullName evidence="1">Predicted protein</fullName>
    </submittedName>
</protein>
<keyword evidence="2" id="KW-1185">Reference proteome</keyword>
<gene>
    <name evidence="1" type="ORF">CPSG_04047</name>
</gene>
<dbReference type="AlphaFoldDB" id="E9D1I9"/>
<dbReference type="HOGENOM" id="CLU_1749475_0_0_1"/>
<name>E9D1I9_COCPS</name>
<evidence type="ECO:0000313" key="1">
    <source>
        <dbReference type="EMBL" id="EFW19663.1"/>
    </source>
</evidence>
<proteinExistence type="predicted"/>